<dbReference type="EMBL" id="CP041614">
    <property type="protein sequence ID" value="QDO85868.1"/>
    <property type="molecule type" value="Genomic_DNA"/>
</dbReference>
<dbReference type="RefSeq" id="WP_144048180.1">
    <property type="nucleotide sequence ID" value="NZ_CP041614.1"/>
</dbReference>
<reference evidence="2 3" key="1">
    <citation type="submission" date="2019-07" db="EMBL/GenBank/DDBJ databases">
        <title>Shewanella sp. YLB-06 whole genomic sequence.</title>
        <authorList>
            <person name="Yu L."/>
        </authorList>
    </citation>
    <scope>NUCLEOTIDE SEQUENCE [LARGE SCALE GENOMIC DNA]</scope>
    <source>
        <strain evidence="2 3">YLB-06</strain>
    </source>
</reference>
<gene>
    <name evidence="2" type="ORF">FM037_24675</name>
</gene>
<organism evidence="2 3">
    <name type="scientific">Shewanella psychropiezotolerans</name>
    <dbReference type="NCBI Taxonomy" id="2593655"/>
    <lineage>
        <taxon>Bacteria</taxon>
        <taxon>Pseudomonadati</taxon>
        <taxon>Pseudomonadota</taxon>
        <taxon>Gammaproteobacteria</taxon>
        <taxon>Alteromonadales</taxon>
        <taxon>Shewanellaceae</taxon>
        <taxon>Shewanella</taxon>
    </lineage>
</organism>
<feature type="signal peptide" evidence="1">
    <location>
        <begin position="1"/>
        <end position="18"/>
    </location>
</feature>
<feature type="chain" id="PRO_5045422938" evidence="1">
    <location>
        <begin position="19"/>
        <end position="105"/>
    </location>
</feature>
<evidence type="ECO:0000313" key="3">
    <source>
        <dbReference type="Proteomes" id="UP000315947"/>
    </source>
</evidence>
<proteinExistence type="predicted"/>
<keyword evidence="3" id="KW-1185">Reference proteome</keyword>
<accession>A0ABX5X3E1</accession>
<evidence type="ECO:0000256" key="1">
    <source>
        <dbReference type="SAM" id="SignalP"/>
    </source>
</evidence>
<dbReference type="Proteomes" id="UP000315947">
    <property type="component" value="Chromosome"/>
</dbReference>
<evidence type="ECO:0000313" key="2">
    <source>
        <dbReference type="EMBL" id="QDO85868.1"/>
    </source>
</evidence>
<name>A0ABX5X3E1_9GAMM</name>
<protein>
    <submittedName>
        <fullName evidence="2">Uncharacterized protein</fullName>
    </submittedName>
</protein>
<keyword evidence="1" id="KW-0732">Signal</keyword>
<sequence length="105" mass="12108">MLRIVLIALLVFSFTSEAALRWTDSDWRGAGVKVNNVYLQWDTHWVQFYGGDGKSYFYYWGTDPMPNEKAKLFFSMLLTAFTADKKVSIAYDTEPNSGGIMNFHF</sequence>